<dbReference type="AlphaFoldDB" id="A0A2H0LY19"/>
<proteinExistence type="inferred from homology"/>
<evidence type="ECO:0000256" key="2">
    <source>
        <dbReference type="ARBA" id="ARBA00007441"/>
    </source>
</evidence>
<dbReference type="Gene3D" id="3.90.1150.10">
    <property type="entry name" value="Aspartate Aminotransferase, domain 1"/>
    <property type="match status" value="1"/>
</dbReference>
<name>A0A2H0LY19_9BACT</name>
<dbReference type="CDD" id="cd00609">
    <property type="entry name" value="AAT_like"/>
    <property type="match status" value="1"/>
</dbReference>
<evidence type="ECO:0000256" key="6">
    <source>
        <dbReference type="RuleBase" id="RU000481"/>
    </source>
</evidence>
<dbReference type="PROSITE" id="PS00105">
    <property type="entry name" value="AA_TRANSFER_CLASS_1"/>
    <property type="match status" value="1"/>
</dbReference>
<dbReference type="GO" id="GO:0008483">
    <property type="term" value="F:transaminase activity"/>
    <property type="evidence" value="ECO:0007669"/>
    <property type="project" value="UniProtKB-KW"/>
</dbReference>
<evidence type="ECO:0000256" key="1">
    <source>
        <dbReference type="ARBA" id="ARBA00001933"/>
    </source>
</evidence>
<dbReference type="Gene3D" id="3.40.640.10">
    <property type="entry name" value="Type I PLP-dependent aspartate aminotransferase-like (Major domain)"/>
    <property type="match status" value="1"/>
</dbReference>
<evidence type="ECO:0000256" key="5">
    <source>
        <dbReference type="ARBA" id="ARBA00022898"/>
    </source>
</evidence>
<organism evidence="8 9">
    <name type="scientific">Candidatus Ghiorseimicrobium undicola</name>
    <dbReference type="NCBI Taxonomy" id="1974746"/>
    <lineage>
        <taxon>Bacteria</taxon>
        <taxon>Pseudomonadati</taxon>
        <taxon>Candidatus Omnitrophota</taxon>
        <taxon>Candidatus Ghiorseimicrobium</taxon>
    </lineage>
</organism>
<gene>
    <name evidence="8" type="ORF">COV72_03660</name>
</gene>
<dbReference type="InterPro" id="IPR004838">
    <property type="entry name" value="NHTrfase_class1_PyrdxlP-BS"/>
</dbReference>
<dbReference type="InterPro" id="IPR050596">
    <property type="entry name" value="AspAT/PAT-like"/>
</dbReference>
<evidence type="ECO:0000256" key="4">
    <source>
        <dbReference type="ARBA" id="ARBA00022679"/>
    </source>
</evidence>
<dbReference type="GO" id="GO:0030170">
    <property type="term" value="F:pyridoxal phosphate binding"/>
    <property type="evidence" value="ECO:0007669"/>
    <property type="project" value="InterPro"/>
</dbReference>
<dbReference type="InterPro" id="IPR015424">
    <property type="entry name" value="PyrdxlP-dep_Trfase"/>
</dbReference>
<dbReference type="SUPFAM" id="SSF53383">
    <property type="entry name" value="PLP-dependent transferases"/>
    <property type="match status" value="1"/>
</dbReference>
<dbReference type="PANTHER" id="PTHR46383">
    <property type="entry name" value="ASPARTATE AMINOTRANSFERASE"/>
    <property type="match status" value="1"/>
</dbReference>
<evidence type="ECO:0000313" key="9">
    <source>
        <dbReference type="Proteomes" id="UP000229641"/>
    </source>
</evidence>
<keyword evidence="5" id="KW-0663">Pyridoxal phosphate</keyword>
<reference evidence="8 9" key="1">
    <citation type="submission" date="2017-09" db="EMBL/GenBank/DDBJ databases">
        <title>Depth-based differentiation of microbial function through sediment-hosted aquifers and enrichment of novel symbionts in the deep terrestrial subsurface.</title>
        <authorList>
            <person name="Probst A.J."/>
            <person name="Ladd B."/>
            <person name="Jarett J.K."/>
            <person name="Geller-Mcgrath D.E."/>
            <person name="Sieber C.M."/>
            <person name="Emerson J.B."/>
            <person name="Anantharaman K."/>
            <person name="Thomas B.C."/>
            <person name="Malmstrom R."/>
            <person name="Stieglmeier M."/>
            <person name="Klingl A."/>
            <person name="Woyke T."/>
            <person name="Ryan C.M."/>
            <person name="Banfield J.F."/>
        </authorList>
    </citation>
    <scope>NUCLEOTIDE SEQUENCE [LARGE SCALE GENOMIC DNA]</scope>
    <source>
        <strain evidence="8">CG11_big_fil_rev_8_21_14_0_20_42_13</strain>
    </source>
</reference>
<dbReference type="EC" id="2.6.1.-" evidence="6"/>
<accession>A0A2H0LY19</accession>
<dbReference type="GO" id="GO:0006520">
    <property type="term" value="P:amino acid metabolic process"/>
    <property type="evidence" value="ECO:0007669"/>
    <property type="project" value="InterPro"/>
</dbReference>
<comment type="cofactor">
    <cofactor evidence="1 6">
        <name>pyridoxal 5'-phosphate</name>
        <dbReference type="ChEBI" id="CHEBI:597326"/>
    </cofactor>
</comment>
<protein>
    <recommendedName>
        <fullName evidence="6">Aminotransferase</fullName>
        <ecNumber evidence="6">2.6.1.-</ecNumber>
    </recommendedName>
</protein>
<dbReference type="Proteomes" id="UP000229641">
    <property type="component" value="Unassembled WGS sequence"/>
</dbReference>
<evidence type="ECO:0000313" key="8">
    <source>
        <dbReference type="EMBL" id="PIQ89298.1"/>
    </source>
</evidence>
<sequence length="387" mass="42939">MKDIISHKVQNMQPSGIRAFFDLVLGMKDVISLGVGEPDFATPWSIRETGIFSLENGYTTYTSNKGLYKLRLQISRFLKNHYKLEYDPEEEILITVGVSEGLDLAARALLNPQDKVIIPQPSYVSYGPVVSLCGGIPKYIYTKQSNGFKVTSELLKAAIDKKTKAVVLNYPSNPTGASYTKKELEALKKVILQNNLICISDEIYDDLTYDFSHTPFAVLPGAKKNTVYLNGFSKGYAMTGWRIAYACGPRQIIAAMTKIHQYTMLCAPTVSQFAACEALQSGRRALEHMKKEYKRRRDFVVDGLNNLGLSCLKPDGAFYAFASVKDTGMTSLDFAKKLLDKEKVAVVPGTAFGKNGNEFIRISYACDIEKLKEALSRVGSFISSAKK</sequence>
<dbReference type="Pfam" id="PF00155">
    <property type="entry name" value="Aminotran_1_2"/>
    <property type="match status" value="1"/>
</dbReference>
<dbReference type="EMBL" id="PCWA01000052">
    <property type="protein sequence ID" value="PIQ89298.1"/>
    <property type="molecule type" value="Genomic_DNA"/>
</dbReference>
<keyword evidence="3 6" id="KW-0032">Aminotransferase</keyword>
<comment type="similarity">
    <text evidence="2 6">Belongs to the class-I pyridoxal-phosphate-dependent aminotransferase family.</text>
</comment>
<dbReference type="InterPro" id="IPR004839">
    <property type="entry name" value="Aminotransferase_I/II_large"/>
</dbReference>
<dbReference type="FunFam" id="3.40.640.10:FF:000033">
    <property type="entry name" value="Aspartate aminotransferase"/>
    <property type="match status" value="1"/>
</dbReference>
<evidence type="ECO:0000256" key="3">
    <source>
        <dbReference type="ARBA" id="ARBA00022576"/>
    </source>
</evidence>
<comment type="caution">
    <text evidence="8">The sequence shown here is derived from an EMBL/GenBank/DDBJ whole genome shotgun (WGS) entry which is preliminary data.</text>
</comment>
<evidence type="ECO:0000259" key="7">
    <source>
        <dbReference type="Pfam" id="PF00155"/>
    </source>
</evidence>
<dbReference type="InterPro" id="IPR015422">
    <property type="entry name" value="PyrdxlP-dep_Trfase_small"/>
</dbReference>
<feature type="domain" description="Aminotransferase class I/classII large" evidence="7">
    <location>
        <begin position="28"/>
        <end position="378"/>
    </location>
</feature>
<dbReference type="InterPro" id="IPR015421">
    <property type="entry name" value="PyrdxlP-dep_Trfase_major"/>
</dbReference>
<keyword evidence="4 6" id="KW-0808">Transferase</keyword>
<dbReference type="PANTHER" id="PTHR46383:SF3">
    <property type="entry name" value="ASPARTATE AMINOTRANSFERASE-RELATED"/>
    <property type="match status" value="1"/>
</dbReference>